<sequence length="36" mass="4132">MKGGIRSRRSILSKLRGFNSFDNTMELRESNMGIND</sequence>
<accession>A0ABM5P1K9</accession>
<reference evidence="1 2" key="1">
    <citation type="journal article" date="2014" name="Genome Announc.">
        <title>Complete Genome Sequence of Mycoplasma ovis Strain Michigan, a Hemoplasma of Sheep with Two Distinct 16S rRNA Genes.</title>
        <authorList>
            <person name="Deshuillers P.L."/>
            <person name="Santos A.P."/>
            <person name="do Nascimento N.C."/>
            <person name="Hampel J.A."/>
            <person name="Bergin I.L."/>
            <person name="Dyson M.C."/>
            <person name="Messick J.B."/>
        </authorList>
    </citation>
    <scope>NUCLEOTIDE SEQUENCE [LARGE SCALE GENOMIC DNA]</scope>
    <source>
        <strain evidence="1 2">Michigan</strain>
    </source>
</reference>
<name>A0ABM5P1K9_9MOLU</name>
<proteinExistence type="predicted"/>
<organism evidence="1 2">
    <name type="scientific">Mycoplasma ovis str. Michigan</name>
    <dbReference type="NCBI Taxonomy" id="1415773"/>
    <lineage>
        <taxon>Bacteria</taxon>
        <taxon>Bacillati</taxon>
        <taxon>Mycoplasmatota</taxon>
        <taxon>Mollicutes</taxon>
        <taxon>Mycoplasmataceae</taxon>
        <taxon>Mycoplasma</taxon>
    </lineage>
</organism>
<evidence type="ECO:0000313" key="2">
    <source>
        <dbReference type="Proteomes" id="UP000018745"/>
    </source>
</evidence>
<dbReference type="EMBL" id="CP006935">
    <property type="protein sequence ID" value="AHC40188.1"/>
    <property type="molecule type" value="Genomic_DNA"/>
</dbReference>
<dbReference type="Proteomes" id="UP000018745">
    <property type="component" value="Chromosome"/>
</dbReference>
<protein>
    <submittedName>
        <fullName evidence="1">Uncharacterized protein</fullName>
    </submittedName>
</protein>
<gene>
    <name evidence="1" type="ORF">OVS_01280</name>
</gene>
<keyword evidence="2" id="KW-1185">Reference proteome</keyword>
<evidence type="ECO:0000313" key="1">
    <source>
        <dbReference type="EMBL" id="AHC40188.1"/>
    </source>
</evidence>